<protein>
    <recommendedName>
        <fullName evidence="2">FlgD Ig-like domain-containing protein</fullName>
    </recommendedName>
</protein>
<evidence type="ECO:0000313" key="1">
    <source>
        <dbReference type="EMBL" id="SUZ54014.1"/>
    </source>
</evidence>
<dbReference type="Gene3D" id="2.60.40.4070">
    <property type="match status" value="1"/>
</dbReference>
<accession>A0A381NIS4</accession>
<sequence length="768" mass="85170">MGDWKALTSPLNVRQVIATDDHILAATEGGLFIFDDQNYYTLTTIEGLMGVDLGAVDWDPMDQAWIGGALPFGFIQVYDLQQQRSVEVFDFGLTAIFDFEILDSLAFAWFQDGQDMGIMKFVYDQGWQYRDSYKNYPSVMGTITSFTATNSTIFLGTESGVWAGDLNSNLKDPDNWLRPFPGLMTPVTAVRKSGTSILISTEESLVTIDPIEMITIPFEHSLTTFSFENMVKDNQGWWFAKEKYLFGQGSAGNTMEFTFDHPIAALHADETHGLVIGTENGFQLLPEIAADISSDSFQRFIPNAPVTSGFTAITVLEDGRLVGGSSHGLSILSEDGWRNILEIKISNSEVIHPQYDYSDFIADTVPYDFGGYIADLEQGPDGLVYCSIRGSRVYLANPPRSSGGIIIVDVDNPANITTIDTTYLSYHTTSSNSVPYLVVLDVEFDSDGNMWVADPYAINGNNPVHVRSVSGVWKHFGSAETAVKISQSPNAITIDPWKRVWVSAFQAEEANLGIYPNGGLFMLDYEGAPYSPESFTWHKIIADGTIRSVAMGRQDRLYYLTPSGLNYYDLKNDTNPVVRENPYAYFPNISFGNGAELKVDPHGNIWTHSPTQGVHVLLENTTYWPDINGFRTSNSPLLSDEITDIAFDAKNSLAYIATSKGVNAVRIPFGREKKDYARVKVYPSPFYLPAEKPMKVAGLPFESSMMIMTLDGSVVRKIANQGISIDGDQLSWDGRDRQGDYVSSGVYLLAIYSLDGKNMVEKITVLRR</sequence>
<gene>
    <name evidence="1" type="ORF">METZ01_LOCUS6868</name>
</gene>
<dbReference type="SUPFAM" id="SSF63829">
    <property type="entry name" value="Calcium-dependent phosphotriesterase"/>
    <property type="match status" value="1"/>
</dbReference>
<dbReference type="AlphaFoldDB" id="A0A381NIS4"/>
<proteinExistence type="predicted"/>
<evidence type="ECO:0008006" key="2">
    <source>
        <dbReference type="Google" id="ProtNLM"/>
    </source>
</evidence>
<reference evidence="1" key="1">
    <citation type="submission" date="2018-05" db="EMBL/GenBank/DDBJ databases">
        <authorList>
            <person name="Lanie J.A."/>
            <person name="Ng W.-L."/>
            <person name="Kazmierczak K.M."/>
            <person name="Andrzejewski T.M."/>
            <person name="Davidsen T.M."/>
            <person name="Wayne K.J."/>
            <person name="Tettelin H."/>
            <person name="Glass J.I."/>
            <person name="Rusch D."/>
            <person name="Podicherti R."/>
            <person name="Tsui H.-C.T."/>
            <person name="Winkler M.E."/>
        </authorList>
    </citation>
    <scope>NUCLEOTIDE SEQUENCE</scope>
</reference>
<organism evidence="1">
    <name type="scientific">marine metagenome</name>
    <dbReference type="NCBI Taxonomy" id="408172"/>
    <lineage>
        <taxon>unclassified sequences</taxon>
        <taxon>metagenomes</taxon>
        <taxon>ecological metagenomes</taxon>
    </lineage>
</organism>
<dbReference type="EMBL" id="UINC01000363">
    <property type="protein sequence ID" value="SUZ54014.1"/>
    <property type="molecule type" value="Genomic_DNA"/>
</dbReference>
<name>A0A381NIS4_9ZZZZ</name>
<dbReference type="InterPro" id="IPR015943">
    <property type="entry name" value="WD40/YVTN_repeat-like_dom_sf"/>
</dbReference>
<dbReference type="Gene3D" id="2.130.10.10">
    <property type="entry name" value="YVTN repeat-like/Quinoprotein amine dehydrogenase"/>
    <property type="match status" value="2"/>
</dbReference>